<comment type="caution">
    <text evidence="2">The sequence shown here is derived from an EMBL/GenBank/DDBJ whole genome shotgun (WGS) entry which is preliminary data.</text>
</comment>
<proteinExistence type="predicted"/>
<evidence type="ECO:0000256" key="1">
    <source>
        <dbReference type="SAM" id="MobiDB-lite"/>
    </source>
</evidence>
<accession>A0A6G1DBT8</accession>
<reference evidence="2 3" key="1">
    <citation type="submission" date="2019-11" db="EMBL/GenBank/DDBJ databases">
        <title>Whole genome sequence of Oryza granulata.</title>
        <authorList>
            <person name="Li W."/>
        </authorList>
    </citation>
    <scope>NUCLEOTIDE SEQUENCE [LARGE SCALE GENOMIC DNA]</scope>
    <source>
        <strain evidence="3">cv. Menghai</strain>
        <tissue evidence="2">Leaf</tissue>
    </source>
</reference>
<evidence type="ECO:0000313" key="3">
    <source>
        <dbReference type="Proteomes" id="UP000479710"/>
    </source>
</evidence>
<protein>
    <submittedName>
        <fullName evidence="2">Uncharacterized protein</fullName>
    </submittedName>
</protein>
<keyword evidence="3" id="KW-1185">Reference proteome</keyword>
<organism evidence="2 3">
    <name type="scientific">Oryza meyeriana var. granulata</name>
    <dbReference type="NCBI Taxonomy" id="110450"/>
    <lineage>
        <taxon>Eukaryota</taxon>
        <taxon>Viridiplantae</taxon>
        <taxon>Streptophyta</taxon>
        <taxon>Embryophyta</taxon>
        <taxon>Tracheophyta</taxon>
        <taxon>Spermatophyta</taxon>
        <taxon>Magnoliopsida</taxon>
        <taxon>Liliopsida</taxon>
        <taxon>Poales</taxon>
        <taxon>Poaceae</taxon>
        <taxon>BOP clade</taxon>
        <taxon>Oryzoideae</taxon>
        <taxon>Oryzeae</taxon>
        <taxon>Oryzinae</taxon>
        <taxon>Oryza</taxon>
        <taxon>Oryza meyeriana</taxon>
    </lineage>
</organism>
<sequence length="139" mass="14757">MGHHPRIPGEPFCHGAPQDGAYNGGGPPHGLKQNHGPFPGAGDCQLLSLPPGAGARQLPPWPPQELPPPFLLFFHFFPPLEDFPCCDPPPLPPPRACDYSVTKAVVAATEDSLAAFVSAIARMDLHRRKLGNGSRSGIS</sequence>
<gene>
    <name evidence="2" type="ORF">E2562_000210</name>
</gene>
<dbReference type="AlphaFoldDB" id="A0A6G1DBT8"/>
<evidence type="ECO:0000313" key="2">
    <source>
        <dbReference type="EMBL" id="KAF0909900.1"/>
    </source>
</evidence>
<dbReference type="EMBL" id="SPHZ02000006">
    <property type="protein sequence ID" value="KAF0909900.1"/>
    <property type="molecule type" value="Genomic_DNA"/>
</dbReference>
<feature type="region of interest" description="Disordered" evidence="1">
    <location>
        <begin position="1"/>
        <end position="61"/>
    </location>
</feature>
<name>A0A6G1DBT8_9ORYZ</name>
<dbReference type="Proteomes" id="UP000479710">
    <property type="component" value="Unassembled WGS sequence"/>
</dbReference>